<reference evidence="1 2" key="1">
    <citation type="submission" date="2019-04" db="EMBL/GenBank/DDBJ databases">
        <title>Lacinutrix sp. nov., isolated from marine water.</title>
        <authorList>
            <person name="Kim W."/>
        </authorList>
    </citation>
    <scope>NUCLEOTIDE SEQUENCE [LARGE SCALE GENOMIC DNA]</scope>
    <source>
        <strain evidence="1 2">CAU 1491</strain>
    </source>
</reference>
<evidence type="ECO:0000313" key="2">
    <source>
        <dbReference type="Proteomes" id="UP000307657"/>
    </source>
</evidence>
<comment type="caution">
    <text evidence="1">The sequence shown here is derived from an EMBL/GenBank/DDBJ whole genome shotgun (WGS) entry which is preliminary data.</text>
</comment>
<gene>
    <name evidence="1" type="ORF">E5167_01665</name>
</gene>
<keyword evidence="2" id="KW-1185">Reference proteome</keyword>
<proteinExistence type="predicted"/>
<dbReference type="Proteomes" id="UP000307657">
    <property type="component" value="Unassembled WGS sequence"/>
</dbReference>
<dbReference type="RefSeq" id="WP_136840376.1">
    <property type="nucleotide sequence ID" value="NZ_SUPL01000001.1"/>
</dbReference>
<dbReference type="Pfam" id="PF14595">
    <property type="entry name" value="Thioredoxin_9"/>
    <property type="match status" value="1"/>
</dbReference>
<dbReference type="Gene3D" id="3.40.30.10">
    <property type="entry name" value="Glutaredoxin"/>
    <property type="match status" value="1"/>
</dbReference>
<name>A0A4U0F159_9FLAO</name>
<sequence>MQQIIKQGLENSINYSDFKRLMKRLALDKFTTGDVISEAYINYTMLNEKRMSRWDKKIEIPKDIEAKIKAYNTKVIWLVITESWCGDAAHVLPVVNKVAELSDTIELRIALRDDNEDLMNLFLTNGNKSIPKLIMIDANTMEVVSTYGPRPKKATKLVNDYKEQHGKLTPEFKQDLQVWYNKDKGQSTLEDLTEMLCEFQPSFCL</sequence>
<dbReference type="EMBL" id="SUPL01000001">
    <property type="protein sequence ID" value="TJY37990.1"/>
    <property type="molecule type" value="Genomic_DNA"/>
</dbReference>
<organism evidence="1 2">
    <name type="scientific">Pontimicrobium aquaticum</name>
    <dbReference type="NCBI Taxonomy" id="2565367"/>
    <lineage>
        <taxon>Bacteria</taxon>
        <taxon>Pseudomonadati</taxon>
        <taxon>Bacteroidota</taxon>
        <taxon>Flavobacteriia</taxon>
        <taxon>Flavobacteriales</taxon>
        <taxon>Flavobacteriaceae</taxon>
        <taxon>Pontimicrobium</taxon>
    </lineage>
</organism>
<accession>A0A4U0F159</accession>
<evidence type="ECO:0000313" key="1">
    <source>
        <dbReference type="EMBL" id="TJY37990.1"/>
    </source>
</evidence>
<dbReference type="OrthoDB" id="6120799at2"/>
<dbReference type="InterPro" id="IPR036249">
    <property type="entry name" value="Thioredoxin-like_sf"/>
</dbReference>
<dbReference type="AlphaFoldDB" id="A0A4U0F159"/>
<dbReference type="SUPFAM" id="SSF52833">
    <property type="entry name" value="Thioredoxin-like"/>
    <property type="match status" value="1"/>
</dbReference>
<protein>
    <submittedName>
        <fullName evidence="1">Thioredoxin family protein</fullName>
    </submittedName>
</protein>